<reference evidence="11 12" key="1">
    <citation type="journal article" date="2008" name="Virology">
        <title>Sequence analysis of a non-classified, non-occluded DNA virus that causes salivary gland hypertrophy of Musca domestica, MdSGHV.</title>
        <authorList>
            <person name="Garcia-Maruniak A."/>
            <person name="Maruniak J.E."/>
            <person name="Farmerie W."/>
            <person name="Boucias D.G."/>
        </authorList>
    </citation>
    <scope>NUCLEOTIDE SEQUENCE [LARGE SCALE GENOMIC DNA]</scope>
    <source>
        <strain evidence="12">Isolate Musca domestica/United States/Boucias/-</strain>
    </source>
</reference>
<evidence type="ECO:0000256" key="7">
    <source>
        <dbReference type="ARBA" id="ARBA00022833"/>
    </source>
</evidence>
<evidence type="ECO:0000256" key="5">
    <source>
        <dbReference type="ARBA" id="ARBA00022729"/>
    </source>
</evidence>
<keyword evidence="6" id="KW-0378">Hydrolase</keyword>
<evidence type="ECO:0000256" key="2">
    <source>
        <dbReference type="ARBA" id="ARBA00010370"/>
    </source>
</evidence>
<keyword evidence="5" id="KW-0732">Signal</keyword>
<dbReference type="RefSeq" id="YP_001883364.1">
    <property type="nucleotide sequence ID" value="NC_010671.1"/>
</dbReference>
<evidence type="ECO:0000259" key="10">
    <source>
        <dbReference type="Pfam" id="PF00413"/>
    </source>
</evidence>
<evidence type="ECO:0000256" key="3">
    <source>
        <dbReference type="ARBA" id="ARBA00022670"/>
    </source>
</evidence>
<feature type="transmembrane region" description="Helical" evidence="9">
    <location>
        <begin position="6"/>
        <end position="21"/>
    </location>
</feature>
<keyword evidence="12" id="KW-1185">Reference proteome</keyword>
<keyword evidence="3" id="KW-0645">Protease</keyword>
<dbReference type="PANTHER" id="PTHR10201:SF291">
    <property type="entry name" value="MATRIX METALLOPROTEINASE 1, ISOFORM C-RELATED"/>
    <property type="match status" value="1"/>
</dbReference>
<dbReference type="GO" id="GO:0004222">
    <property type="term" value="F:metalloendopeptidase activity"/>
    <property type="evidence" value="ECO:0007669"/>
    <property type="project" value="InterPro"/>
</dbReference>
<dbReference type="PRINTS" id="PR00138">
    <property type="entry name" value="MATRIXIN"/>
</dbReference>
<keyword evidence="8" id="KW-0482">Metalloprotease</keyword>
<dbReference type="GO" id="GO:0006508">
    <property type="term" value="P:proteolysis"/>
    <property type="evidence" value="ECO:0007669"/>
    <property type="project" value="UniProtKB-KW"/>
</dbReference>
<evidence type="ECO:0000313" key="12">
    <source>
        <dbReference type="Proteomes" id="UP000011274"/>
    </source>
</evidence>
<keyword evidence="9" id="KW-1133">Transmembrane helix</keyword>
<dbReference type="Gene3D" id="3.40.390.10">
    <property type="entry name" value="Collagenase (Catalytic Domain)"/>
    <property type="match status" value="1"/>
</dbReference>
<keyword evidence="9" id="KW-0472">Membrane</keyword>
<evidence type="ECO:0000256" key="1">
    <source>
        <dbReference type="ARBA" id="ARBA00001947"/>
    </source>
</evidence>
<organism evidence="11 12">
    <name type="scientific">Musca hytrovirus</name>
    <name type="common">isolate Musca domestica/United States/Boucias/-</name>
    <name type="synonym">MHV</name>
    <dbReference type="NCBI Taxonomy" id="523909"/>
    <lineage>
        <taxon>Viruses</taxon>
        <taxon>Viruses incertae sedis</taxon>
        <taxon>Naldaviricetes</taxon>
        <taxon>Lefavirales</taxon>
        <taxon>Hytrosaviridae</taxon>
        <taxon>Muscavirus</taxon>
        <taxon>Muscavirus musdomesticae</taxon>
    </lineage>
</organism>
<comment type="cofactor">
    <cofactor evidence="1">
        <name>Zn(2+)</name>
        <dbReference type="ChEBI" id="CHEBI:29105"/>
    </cofactor>
</comment>
<comment type="similarity">
    <text evidence="2">Belongs to the peptidase M10A family.</text>
</comment>
<dbReference type="InterPro" id="IPR021190">
    <property type="entry name" value="Pept_M10A"/>
</dbReference>
<dbReference type="GeneID" id="6295386"/>
<sequence length="196" mass="22700">MSPTLVLFILVIVLVIILMYQRRKRIKQNELINSNIHLYAAEEFPLNVYFNKRTQASPKFKILVDAVREAISNFNTTVGYTMFVMNENVFRYPNIVMIQMACGSHKGCISEFDGKGGVLAHATFPPFRRVCIDCSDMDYKPLHLVIMHEFGHIIGMEHTTSSYKGQSLMHPYISTRVHGLTEYDVKRIERMYPFLK</sequence>
<keyword evidence="9" id="KW-0812">Transmembrane</keyword>
<evidence type="ECO:0000256" key="9">
    <source>
        <dbReference type="SAM" id="Phobius"/>
    </source>
</evidence>
<dbReference type="GO" id="GO:0005615">
    <property type="term" value="C:extracellular space"/>
    <property type="evidence" value="ECO:0007669"/>
    <property type="project" value="TreeGrafter"/>
</dbReference>
<accession>B2YG13</accession>
<dbReference type="Proteomes" id="UP000011274">
    <property type="component" value="Segment"/>
</dbReference>
<dbReference type="SUPFAM" id="SSF55486">
    <property type="entry name" value="Metalloproteases ('zincins'), catalytic domain"/>
    <property type="match status" value="1"/>
</dbReference>
<keyword evidence="4" id="KW-0479">Metal-binding</keyword>
<dbReference type="GO" id="GO:0008270">
    <property type="term" value="F:zinc ion binding"/>
    <property type="evidence" value="ECO:0007669"/>
    <property type="project" value="InterPro"/>
</dbReference>
<keyword evidence="7" id="KW-0862">Zinc</keyword>
<name>B2YG13_MHVB</name>
<dbReference type="GO" id="GO:0030198">
    <property type="term" value="P:extracellular matrix organization"/>
    <property type="evidence" value="ECO:0007669"/>
    <property type="project" value="TreeGrafter"/>
</dbReference>
<evidence type="ECO:0000313" key="11">
    <source>
        <dbReference type="EMBL" id="ACD03495.1"/>
    </source>
</evidence>
<dbReference type="KEGG" id="vg:6295386"/>
<proteinExistence type="inferred from homology"/>
<dbReference type="PANTHER" id="PTHR10201">
    <property type="entry name" value="MATRIX METALLOPROTEINASE"/>
    <property type="match status" value="1"/>
</dbReference>
<dbReference type="InterPro" id="IPR001818">
    <property type="entry name" value="Pept_M10_metallopeptidase"/>
</dbReference>
<dbReference type="GO" id="GO:0030574">
    <property type="term" value="P:collagen catabolic process"/>
    <property type="evidence" value="ECO:0007669"/>
    <property type="project" value="TreeGrafter"/>
</dbReference>
<dbReference type="EMBL" id="EU522111">
    <property type="protein sequence ID" value="ACD03495.1"/>
    <property type="molecule type" value="Genomic_DNA"/>
</dbReference>
<organismHost>
    <name type="scientific">Musca domestica</name>
    <name type="common">House fly</name>
    <dbReference type="NCBI Taxonomy" id="7370"/>
</organismHost>
<evidence type="ECO:0000256" key="6">
    <source>
        <dbReference type="ARBA" id="ARBA00022801"/>
    </source>
</evidence>
<evidence type="ECO:0000256" key="4">
    <source>
        <dbReference type="ARBA" id="ARBA00022723"/>
    </source>
</evidence>
<dbReference type="OrthoDB" id="4353at10239"/>
<dbReference type="InterPro" id="IPR024079">
    <property type="entry name" value="MetalloPept_cat_dom_sf"/>
</dbReference>
<dbReference type="Pfam" id="PF00413">
    <property type="entry name" value="Peptidase_M10"/>
    <property type="match status" value="1"/>
</dbReference>
<dbReference type="GO" id="GO:0031012">
    <property type="term" value="C:extracellular matrix"/>
    <property type="evidence" value="ECO:0007669"/>
    <property type="project" value="InterPro"/>
</dbReference>
<feature type="domain" description="Peptidase M10 metallopeptidase" evidence="10">
    <location>
        <begin position="67"/>
        <end position="192"/>
    </location>
</feature>
<evidence type="ECO:0000256" key="8">
    <source>
        <dbReference type="ARBA" id="ARBA00023049"/>
    </source>
</evidence>
<protein>
    <submittedName>
        <fullName evidence="11">Matrix metalloproteinase</fullName>
    </submittedName>
</protein>
<gene>
    <name evidence="11" type="ORF">MdSGHV036</name>
</gene>